<accession>A0ABZ2C712</accession>
<gene>
    <name evidence="1" type="ORF">Bealeia1_01535</name>
</gene>
<dbReference type="RefSeq" id="WP_338453501.1">
    <property type="nucleotide sequence ID" value="NZ_CP133270.1"/>
</dbReference>
<dbReference type="InterPro" id="IPR010921">
    <property type="entry name" value="Trp_repressor/repl_initiator"/>
</dbReference>
<sequence>MIRRKHSVEFKAQVALEAIRADLTVAEIAKSTPVKFRPGKPRP</sequence>
<proteinExistence type="predicted"/>
<name>A0ABZ2C712_9PROT</name>
<organism evidence="1 2">
    <name type="scientific">Candidatus Bealeia paramacronuclearis</name>
    <dbReference type="NCBI Taxonomy" id="1921001"/>
    <lineage>
        <taxon>Bacteria</taxon>
        <taxon>Pseudomonadati</taxon>
        <taxon>Pseudomonadota</taxon>
        <taxon>Alphaproteobacteria</taxon>
        <taxon>Holosporales</taxon>
        <taxon>Holosporaceae</taxon>
        <taxon>Candidatus Bealeia</taxon>
    </lineage>
</organism>
<dbReference type="SUPFAM" id="SSF48295">
    <property type="entry name" value="TrpR-like"/>
    <property type="match status" value="1"/>
</dbReference>
<evidence type="ECO:0000313" key="1">
    <source>
        <dbReference type="EMBL" id="WVX67336.1"/>
    </source>
</evidence>
<dbReference type="Proteomes" id="UP001330434">
    <property type="component" value="Chromosome"/>
</dbReference>
<protein>
    <submittedName>
        <fullName evidence="1">IS3 family transposase domain protein</fullName>
    </submittedName>
</protein>
<reference evidence="1 2" key="1">
    <citation type="journal article" date="2024" name="Environ. Microbiol.">
        <title>Novel evolutionary insights on the interactions of the Holosporales (Alphaproteobacteria) with eukaryotic hosts from comparative genomics.</title>
        <authorList>
            <person name="Giovannini M."/>
            <person name="Petroni G."/>
            <person name="Castelli M."/>
        </authorList>
    </citation>
    <scope>NUCLEOTIDE SEQUENCE [LARGE SCALE GENOMIC DNA]</scope>
    <source>
        <strain evidence="1 2">US_Bl 15I1</strain>
    </source>
</reference>
<keyword evidence="2" id="KW-1185">Reference proteome</keyword>
<dbReference type="EMBL" id="CP133270">
    <property type="protein sequence ID" value="WVX67336.1"/>
    <property type="molecule type" value="Genomic_DNA"/>
</dbReference>
<evidence type="ECO:0000313" key="2">
    <source>
        <dbReference type="Proteomes" id="UP001330434"/>
    </source>
</evidence>